<evidence type="ECO:0000313" key="11">
    <source>
        <dbReference type="EMBL" id="CAH0724755.1"/>
    </source>
</evidence>
<dbReference type="EC" id="3.6.4.13" evidence="7"/>
<feature type="region of interest" description="Disordered" evidence="8">
    <location>
        <begin position="600"/>
        <end position="627"/>
    </location>
</feature>
<evidence type="ECO:0000259" key="10">
    <source>
        <dbReference type="PROSITE" id="PS51194"/>
    </source>
</evidence>
<evidence type="ECO:0000256" key="3">
    <source>
        <dbReference type="ARBA" id="ARBA00022806"/>
    </source>
</evidence>
<keyword evidence="5 7" id="KW-0694">RNA-binding</keyword>
<dbReference type="EMBL" id="OV170224">
    <property type="protein sequence ID" value="CAH0724755.1"/>
    <property type="molecule type" value="Genomic_DNA"/>
</dbReference>
<dbReference type="SMART" id="SM00490">
    <property type="entry name" value="HELICc"/>
    <property type="match status" value="1"/>
</dbReference>
<proteinExistence type="inferred from homology"/>
<reference evidence="11" key="1">
    <citation type="submission" date="2021-12" db="EMBL/GenBank/DDBJ databases">
        <authorList>
            <person name="Martin H S."/>
        </authorList>
    </citation>
    <scope>NUCLEOTIDE SEQUENCE</scope>
</reference>
<evidence type="ECO:0000259" key="9">
    <source>
        <dbReference type="PROSITE" id="PS51192"/>
    </source>
</evidence>
<dbReference type="PROSITE" id="PS00039">
    <property type="entry name" value="DEAD_ATP_HELICASE"/>
    <property type="match status" value="1"/>
</dbReference>
<dbReference type="InterPro" id="IPR027417">
    <property type="entry name" value="P-loop_NTPase"/>
</dbReference>
<evidence type="ECO:0000256" key="6">
    <source>
        <dbReference type="RuleBase" id="RU000492"/>
    </source>
</evidence>
<evidence type="ECO:0000256" key="4">
    <source>
        <dbReference type="ARBA" id="ARBA00022840"/>
    </source>
</evidence>
<dbReference type="GO" id="GO:0003723">
    <property type="term" value="F:RNA binding"/>
    <property type="evidence" value="ECO:0007669"/>
    <property type="project" value="UniProtKB-UniRule"/>
</dbReference>
<dbReference type="PROSITE" id="PS51192">
    <property type="entry name" value="HELICASE_ATP_BIND_1"/>
    <property type="match status" value="1"/>
</dbReference>
<sequence length="627" mass="71445">MDLFVVNRYTGENEEEDVINQETLHLQRLKQKIEERKKVYKLSKKIPEIITLKEPEPIKNLDNKLNSRDDNKQSSLNNQNDELHSLDAGTESNKKDKLSKSKSDFKILGTTDFEKKSKIERVLPYWLSHAYSISKNLQKLTCCVEEQEWLSSVLKATLASEGLTHLFPVQEQVIPFIIKEHKQPEPFRPHDICVSAPTGSGKTLAFVLPIVQVLMNQLGHHIRALVVLPVQELAAQVAKVFKKYCTNTGLKVALLSGSTPLQKEQQQIMRHTETLGWISEIDIIVCTAGRLVEHLHNTEGFSLKHLKFLVIDEADRIMGNVQNDWLYHLDKHIKSESQITSKVPHLNWNTISNGKSPIHKLLFSATLSPDPELLEQWGLYQPKLFSAAPINDITSKNNVKKFTTPDELEEQYVTCTPEEKPLILYHFLSELKWDKTLCFTNSAQSAHRLTVLLDAWGKGKFKVAELSAALDRSNRETVLKKFKQAEIDVIISTDALARGIDIPDCNYVISYDPPRNIKTYVHRVGRTGRAGRKGNAVTILLHNQLHMFKEILASASQNDIPQLEIQQHVLAHLIDGYETAIHETKNSISNEINSKVKKSIELKRAAKPKSRKRKRQDNNVNINENKH</sequence>
<dbReference type="PANTHER" id="PTHR24031">
    <property type="entry name" value="RNA HELICASE"/>
    <property type="match status" value="1"/>
</dbReference>
<dbReference type="GO" id="GO:0005524">
    <property type="term" value="F:ATP binding"/>
    <property type="evidence" value="ECO:0007669"/>
    <property type="project" value="UniProtKB-UniRule"/>
</dbReference>
<dbReference type="Proteomes" id="UP000838878">
    <property type="component" value="Chromosome 4"/>
</dbReference>
<evidence type="ECO:0000256" key="2">
    <source>
        <dbReference type="ARBA" id="ARBA00022801"/>
    </source>
</evidence>
<keyword evidence="4 6" id="KW-0067">ATP-binding</keyword>
<name>A0A8J9YFK6_9NEOP</name>
<evidence type="ECO:0000256" key="7">
    <source>
        <dbReference type="RuleBase" id="RU365068"/>
    </source>
</evidence>
<keyword evidence="3 6" id="KW-0347">Helicase</keyword>
<evidence type="ECO:0000256" key="1">
    <source>
        <dbReference type="ARBA" id="ARBA00022741"/>
    </source>
</evidence>
<dbReference type="InterPro" id="IPR011545">
    <property type="entry name" value="DEAD/DEAH_box_helicase_dom"/>
</dbReference>
<organism evidence="11 12">
    <name type="scientific">Brenthis ino</name>
    <name type="common">lesser marbled fritillary</name>
    <dbReference type="NCBI Taxonomy" id="405034"/>
    <lineage>
        <taxon>Eukaryota</taxon>
        <taxon>Metazoa</taxon>
        <taxon>Ecdysozoa</taxon>
        <taxon>Arthropoda</taxon>
        <taxon>Hexapoda</taxon>
        <taxon>Insecta</taxon>
        <taxon>Pterygota</taxon>
        <taxon>Neoptera</taxon>
        <taxon>Endopterygota</taxon>
        <taxon>Lepidoptera</taxon>
        <taxon>Glossata</taxon>
        <taxon>Ditrysia</taxon>
        <taxon>Papilionoidea</taxon>
        <taxon>Nymphalidae</taxon>
        <taxon>Heliconiinae</taxon>
        <taxon>Argynnini</taxon>
        <taxon>Brenthis</taxon>
    </lineage>
</organism>
<dbReference type="SUPFAM" id="SSF52540">
    <property type="entry name" value="P-loop containing nucleoside triphosphate hydrolases"/>
    <property type="match status" value="2"/>
</dbReference>
<feature type="region of interest" description="Disordered" evidence="8">
    <location>
        <begin position="60"/>
        <end position="97"/>
    </location>
</feature>
<dbReference type="InterPro" id="IPR014001">
    <property type="entry name" value="Helicase_ATP-bd"/>
</dbReference>
<keyword evidence="1 6" id="KW-0547">Nucleotide-binding</keyword>
<dbReference type="OrthoDB" id="3370at2759"/>
<dbReference type="Pfam" id="PF00270">
    <property type="entry name" value="DEAD"/>
    <property type="match status" value="1"/>
</dbReference>
<feature type="domain" description="Helicase ATP-binding" evidence="9">
    <location>
        <begin position="183"/>
        <end position="385"/>
    </location>
</feature>
<protein>
    <recommendedName>
        <fullName evidence="7">ATP-dependent RNA helicase</fullName>
        <ecNumber evidence="7">3.6.4.13</ecNumber>
    </recommendedName>
</protein>
<dbReference type="GO" id="GO:0003724">
    <property type="term" value="F:RNA helicase activity"/>
    <property type="evidence" value="ECO:0007669"/>
    <property type="project" value="UniProtKB-EC"/>
</dbReference>
<dbReference type="CDD" id="cd18787">
    <property type="entry name" value="SF2_C_DEAD"/>
    <property type="match status" value="1"/>
</dbReference>
<evidence type="ECO:0000256" key="5">
    <source>
        <dbReference type="ARBA" id="ARBA00022884"/>
    </source>
</evidence>
<keyword evidence="2 6" id="KW-0378">Hydrolase</keyword>
<dbReference type="SMART" id="SM00487">
    <property type="entry name" value="DEXDc"/>
    <property type="match status" value="1"/>
</dbReference>
<comment type="function">
    <text evidence="7">RNA helicase.</text>
</comment>
<dbReference type="InterPro" id="IPR000629">
    <property type="entry name" value="RNA-helicase_DEAD-box_CS"/>
</dbReference>
<feature type="domain" description="Helicase C-terminal" evidence="10">
    <location>
        <begin position="423"/>
        <end position="571"/>
    </location>
</feature>
<comment type="catalytic activity">
    <reaction evidence="7">
        <text>ATP + H2O = ADP + phosphate + H(+)</text>
        <dbReference type="Rhea" id="RHEA:13065"/>
        <dbReference type="ChEBI" id="CHEBI:15377"/>
        <dbReference type="ChEBI" id="CHEBI:15378"/>
        <dbReference type="ChEBI" id="CHEBI:30616"/>
        <dbReference type="ChEBI" id="CHEBI:43474"/>
        <dbReference type="ChEBI" id="CHEBI:456216"/>
        <dbReference type="EC" id="3.6.4.13"/>
    </reaction>
</comment>
<dbReference type="PROSITE" id="PS51194">
    <property type="entry name" value="HELICASE_CTER"/>
    <property type="match status" value="1"/>
</dbReference>
<dbReference type="Pfam" id="PF00271">
    <property type="entry name" value="Helicase_C"/>
    <property type="match status" value="1"/>
</dbReference>
<dbReference type="CDD" id="cd17956">
    <property type="entry name" value="DEADc_DDX51"/>
    <property type="match status" value="1"/>
</dbReference>
<feature type="non-terminal residue" evidence="11">
    <location>
        <position position="627"/>
    </location>
</feature>
<accession>A0A8J9YFK6</accession>
<dbReference type="AlphaFoldDB" id="A0A8J9YFK6"/>
<feature type="compositionally biased region" description="Polar residues" evidence="8">
    <location>
        <begin position="618"/>
        <end position="627"/>
    </location>
</feature>
<feature type="compositionally biased region" description="Basic and acidic residues" evidence="8">
    <location>
        <begin position="60"/>
        <end position="72"/>
    </location>
</feature>
<dbReference type="Gene3D" id="3.40.50.300">
    <property type="entry name" value="P-loop containing nucleotide triphosphate hydrolases"/>
    <property type="match status" value="2"/>
</dbReference>
<comment type="domain">
    <text evidence="7">The Q motif is unique to and characteristic of the DEAD box family of RNA helicases and controls ATP binding and hydrolysis.</text>
</comment>
<dbReference type="InterPro" id="IPR001650">
    <property type="entry name" value="Helicase_C-like"/>
</dbReference>
<comment type="similarity">
    <text evidence="6">Belongs to the DEAD box helicase family.</text>
</comment>
<gene>
    <name evidence="11" type="ORF">BINO364_LOCUS10422</name>
</gene>
<keyword evidence="12" id="KW-1185">Reference proteome</keyword>
<dbReference type="GO" id="GO:0016787">
    <property type="term" value="F:hydrolase activity"/>
    <property type="evidence" value="ECO:0007669"/>
    <property type="project" value="UniProtKB-KW"/>
</dbReference>
<feature type="compositionally biased region" description="Basic residues" evidence="8">
    <location>
        <begin position="605"/>
        <end position="615"/>
    </location>
</feature>
<evidence type="ECO:0000256" key="8">
    <source>
        <dbReference type="SAM" id="MobiDB-lite"/>
    </source>
</evidence>
<evidence type="ECO:0000313" key="12">
    <source>
        <dbReference type="Proteomes" id="UP000838878"/>
    </source>
</evidence>